<feature type="region of interest" description="Disordered" evidence="1">
    <location>
        <begin position="71"/>
        <end position="94"/>
    </location>
</feature>
<keyword evidence="2" id="KW-0812">Transmembrane</keyword>
<evidence type="ECO:0000313" key="4">
    <source>
        <dbReference type="Proteomes" id="UP000194127"/>
    </source>
</evidence>
<dbReference type="STRING" id="670580.A0A1X6MS88"/>
<feature type="compositionally biased region" description="Basic and acidic residues" evidence="1">
    <location>
        <begin position="328"/>
        <end position="342"/>
    </location>
</feature>
<feature type="compositionally biased region" description="Pro residues" evidence="1">
    <location>
        <begin position="431"/>
        <end position="444"/>
    </location>
</feature>
<reference evidence="3 4" key="1">
    <citation type="submission" date="2017-04" db="EMBL/GenBank/DDBJ databases">
        <title>Genome Sequence of the Model Brown-Rot Fungus Postia placenta SB12.</title>
        <authorList>
            <consortium name="DOE Joint Genome Institute"/>
            <person name="Gaskell J."/>
            <person name="Kersten P."/>
            <person name="Larrondo L.F."/>
            <person name="Canessa P."/>
            <person name="Martinez D."/>
            <person name="Hibbett D."/>
            <person name="Schmoll M."/>
            <person name="Kubicek C.P."/>
            <person name="Martinez A.T."/>
            <person name="Yadav J."/>
            <person name="Master E."/>
            <person name="Magnuson J.K."/>
            <person name="James T."/>
            <person name="Yaver D."/>
            <person name="Berka R."/>
            <person name="Labutti K."/>
            <person name="Lipzen A."/>
            <person name="Aerts A."/>
            <person name="Barry K."/>
            <person name="Henrissat B."/>
            <person name="Blanchette R."/>
            <person name="Grigoriev I."/>
            <person name="Cullen D."/>
        </authorList>
    </citation>
    <scope>NUCLEOTIDE SEQUENCE [LARGE SCALE GENOMIC DNA]</scope>
    <source>
        <strain evidence="3 4">MAD-698-R-SB12</strain>
    </source>
</reference>
<dbReference type="RefSeq" id="XP_024335924.1">
    <property type="nucleotide sequence ID" value="XM_024486526.1"/>
</dbReference>
<name>A0A1X6MS88_9APHY</name>
<keyword evidence="4" id="KW-1185">Reference proteome</keyword>
<organism evidence="3 4">
    <name type="scientific">Postia placenta MAD-698-R-SB12</name>
    <dbReference type="NCBI Taxonomy" id="670580"/>
    <lineage>
        <taxon>Eukaryota</taxon>
        <taxon>Fungi</taxon>
        <taxon>Dikarya</taxon>
        <taxon>Basidiomycota</taxon>
        <taxon>Agaricomycotina</taxon>
        <taxon>Agaricomycetes</taxon>
        <taxon>Polyporales</taxon>
        <taxon>Adustoporiaceae</taxon>
        <taxon>Rhodonia</taxon>
    </lineage>
</organism>
<dbReference type="GeneID" id="36331475"/>
<feature type="region of interest" description="Disordered" evidence="1">
    <location>
        <begin position="177"/>
        <end position="366"/>
    </location>
</feature>
<feature type="compositionally biased region" description="Low complexity" evidence="1">
    <location>
        <begin position="308"/>
        <end position="326"/>
    </location>
</feature>
<feature type="transmembrane region" description="Helical" evidence="2">
    <location>
        <begin position="724"/>
        <end position="745"/>
    </location>
</feature>
<keyword evidence="2" id="KW-0472">Membrane</keyword>
<dbReference type="AlphaFoldDB" id="A0A1X6MS88"/>
<sequence>MGNNASVAQQDAEADMLGLLTEVERGRPGVFPAEPTGYLSEPQVQRFPPQVNQALFQVPIRSSPSSIHMPGSFPTQTAPAPPPVLSTNHQPSPTYYALQAPNTTPGIYYATPADSRQNTLSSGSHFATPHSQWSYSSSPGSWIHYSPGTICAPPILPVSLPQSQDAIPYLPPGFIPQRIISPDRDTAPSRGQSLPPLAGSRSSSSIRTSSNVSREQRHPLAQSPTVHVTLYESPRSTSPTQSPGSGPPASTAANVIHNVRFSESAEGISDGSPDVQYISGEGSPTPPIPGRLSTISEAEEPCNSHVQLSVESPSSAERSASPALSSFEDPRPDSRSSHRSSDTHISSTSSLGDLLKPSPQGGSEHIPLAPELVAQQIASLPAAMQSRVDLSTFAQPLSATGSSQSADFIPPRFSPAVNGSDLWTDSSASPVPFPSSAPLVSPPAPPGSPFYQPVIPPFSSHSALPPQQRGTYSSQTSTPFATPLYTTPPYPNPSVATFATTPHRSPWYSAQVSMVGSSSSASPEYSTYASFQHAPHPNCATAAGFCVGTPFQSVVIQPDQPPHSVPTATGGPMQGLFVKAFRGSTHIRMVVDTTWDDAGLFREMGKTYDKLRAWRKWTSLKSVRSITLVRHDEKLVYPQRVGPKRVSRHRQMRLRYYLQHPDELKDSREFMQVLIQRPDLSIEFLERWQASRIGLLLLVLVFLSLAVGVIYTETTGDVSSGFTIASYMTSAYSVCLVLIGVLNLVDL</sequence>
<feature type="compositionally biased region" description="Low complexity" evidence="1">
    <location>
        <begin position="233"/>
        <end position="253"/>
    </location>
</feature>
<dbReference type="OrthoDB" id="2734283at2759"/>
<feature type="region of interest" description="Disordered" evidence="1">
    <location>
        <begin position="425"/>
        <end position="444"/>
    </location>
</feature>
<gene>
    <name evidence="3" type="ORF">POSPLADRAFT_1151389</name>
</gene>
<feature type="compositionally biased region" description="Polar residues" evidence="1">
    <location>
        <begin position="468"/>
        <end position="477"/>
    </location>
</feature>
<evidence type="ECO:0000256" key="1">
    <source>
        <dbReference type="SAM" id="MobiDB-lite"/>
    </source>
</evidence>
<protein>
    <submittedName>
        <fullName evidence="3">Uncharacterized protein</fullName>
    </submittedName>
</protein>
<evidence type="ECO:0000256" key="2">
    <source>
        <dbReference type="SAM" id="Phobius"/>
    </source>
</evidence>
<accession>A0A1X6MS88</accession>
<dbReference type="EMBL" id="KZ110603">
    <property type="protein sequence ID" value="OSX59130.1"/>
    <property type="molecule type" value="Genomic_DNA"/>
</dbReference>
<proteinExistence type="predicted"/>
<evidence type="ECO:0000313" key="3">
    <source>
        <dbReference type="EMBL" id="OSX59130.1"/>
    </source>
</evidence>
<dbReference type="Proteomes" id="UP000194127">
    <property type="component" value="Unassembled WGS sequence"/>
</dbReference>
<feature type="region of interest" description="Disordered" evidence="1">
    <location>
        <begin position="459"/>
        <end position="486"/>
    </location>
</feature>
<feature type="compositionally biased region" description="Low complexity" evidence="1">
    <location>
        <begin position="200"/>
        <end position="213"/>
    </location>
</feature>
<keyword evidence="2" id="KW-1133">Transmembrane helix</keyword>
<feature type="transmembrane region" description="Helical" evidence="2">
    <location>
        <begin position="693"/>
        <end position="712"/>
    </location>
</feature>